<dbReference type="Proteomes" id="UP000008312">
    <property type="component" value="Unassembled WGS sequence"/>
</dbReference>
<dbReference type="InterPro" id="IPR011032">
    <property type="entry name" value="GroES-like_sf"/>
</dbReference>
<dbReference type="GO" id="GO:0005739">
    <property type="term" value="C:mitochondrion"/>
    <property type="evidence" value="ECO:0007669"/>
    <property type="project" value="UniProtKB-SubCell"/>
</dbReference>
<evidence type="ECO:0000313" key="15">
    <source>
        <dbReference type="Proteomes" id="UP000008312"/>
    </source>
</evidence>
<proteinExistence type="inferred from homology"/>
<evidence type="ECO:0000256" key="11">
    <source>
        <dbReference type="ARBA" id="ARBA00038963"/>
    </source>
</evidence>
<keyword evidence="3" id="KW-0444">Lipid biosynthesis</keyword>
<dbReference type="InterPro" id="IPR051034">
    <property type="entry name" value="Mito_Enoyl-ACP_Reductase"/>
</dbReference>
<evidence type="ECO:0000256" key="8">
    <source>
        <dbReference type="ARBA" id="ARBA00023098"/>
    </source>
</evidence>
<evidence type="ECO:0000256" key="9">
    <source>
        <dbReference type="ARBA" id="ARBA00023128"/>
    </source>
</evidence>
<dbReference type="InParanoid" id="D8LZY2"/>
<evidence type="ECO:0000256" key="2">
    <source>
        <dbReference type="ARBA" id="ARBA00010371"/>
    </source>
</evidence>
<comment type="similarity">
    <text evidence="2">Belongs to the zinc-containing alcohol dehydrogenase family. Quinone oxidoreductase subfamily.</text>
</comment>
<keyword evidence="5" id="KW-0521">NADP</keyword>
<gene>
    <name evidence="14" type="ORF">GSBLH_T00001546001</name>
</gene>
<dbReference type="AlphaFoldDB" id="D8LZY2"/>
<dbReference type="EMBL" id="FN668642">
    <property type="protein sequence ID" value="CBK21371.2"/>
    <property type="molecule type" value="Genomic_DNA"/>
</dbReference>
<comment type="subcellular location">
    <subcellularLocation>
        <location evidence="1">Mitochondrion</location>
    </subcellularLocation>
</comment>
<dbReference type="SUPFAM" id="SSF51735">
    <property type="entry name" value="NAD(P)-binding Rossmann-fold domains"/>
    <property type="match status" value="1"/>
</dbReference>
<evidence type="ECO:0000256" key="6">
    <source>
        <dbReference type="ARBA" id="ARBA00022946"/>
    </source>
</evidence>
<evidence type="ECO:0000256" key="4">
    <source>
        <dbReference type="ARBA" id="ARBA00022832"/>
    </source>
</evidence>
<dbReference type="GeneID" id="24918790"/>
<evidence type="ECO:0000256" key="10">
    <source>
        <dbReference type="ARBA" id="ARBA00023160"/>
    </source>
</evidence>
<name>D8LZY2_BLAHO</name>
<dbReference type="GO" id="GO:0006633">
    <property type="term" value="P:fatty acid biosynthetic process"/>
    <property type="evidence" value="ECO:0007669"/>
    <property type="project" value="UniProtKB-KW"/>
</dbReference>
<keyword evidence="4" id="KW-0276">Fatty acid metabolism</keyword>
<dbReference type="EC" id="1.3.1.104" evidence="11"/>
<keyword evidence="10" id="KW-0275">Fatty acid biosynthesis</keyword>
<dbReference type="CDD" id="cd08290">
    <property type="entry name" value="ETR"/>
    <property type="match status" value="1"/>
</dbReference>
<dbReference type="InterPro" id="IPR036291">
    <property type="entry name" value="NAD(P)-bd_dom_sf"/>
</dbReference>
<dbReference type="OMA" id="WLMTWIR"/>
<dbReference type="InterPro" id="IPR020843">
    <property type="entry name" value="ER"/>
</dbReference>
<dbReference type="RefSeq" id="XP_012895419.1">
    <property type="nucleotide sequence ID" value="XM_013039965.1"/>
</dbReference>
<dbReference type="Gene3D" id="3.40.50.720">
    <property type="entry name" value="NAD(P)-binding Rossmann-like Domain"/>
    <property type="match status" value="1"/>
</dbReference>
<dbReference type="GO" id="GO:0141148">
    <property type="term" value="F:enoyl-[acyl-carrier-protein] reductase (NADPH) activity"/>
    <property type="evidence" value="ECO:0007669"/>
    <property type="project" value="UniProtKB-EC"/>
</dbReference>
<evidence type="ECO:0000259" key="13">
    <source>
        <dbReference type="SMART" id="SM00829"/>
    </source>
</evidence>
<dbReference type="Gene3D" id="3.90.180.10">
    <property type="entry name" value="Medium-chain alcohol dehydrogenases, catalytic domain"/>
    <property type="match status" value="1"/>
</dbReference>
<evidence type="ECO:0000256" key="3">
    <source>
        <dbReference type="ARBA" id="ARBA00022516"/>
    </source>
</evidence>
<evidence type="ECO:0000256" key="1">
    <source>
        <dbReference type="ARBA" id="ARBA00004173"/>
    </source>
</evidence>
<feature type="domain" description="Enoyl reductase (ER)" evidence="13">
    <location>
        <begin position="22"/>
        <end position="339"/>
    </location>
</feature>
<reference evidence="14" key="1">
    <citation type="submission" date="2010-02" db="EMBL/GenBank/DDBJ databases">
        <title>Sequencing and annotation of the Blastocystis hominis genome.</title>
        <authorList>
            <person name="Wincker P."/>
        </authorList>
    </citation>
    <scope>NUCLEOTIDE SEQUENCE</scope>
    <source>
        <strain evidence="14">Singapore isolate B</strain>
    </source>
</reference>
<dbReference type="SMART" id="SM00829">
    <property type="entry name" value="PKS_ER"/>
    <property type="match status" value="1"/>
</dbReference>
<dbReference type="InterPro" id="IPR013154">
    <property type="entry name" value="ADH-like_N"/>
</dbReference>
<accession>D8LZY2</accession>
<dbReference type="OrthoDB" id="195066at2759"/>
<protein>
    <recommendedName>
        <fullName evidence="11">enoyl-[acyl-carrier-protein] reductase</fullName>
        <ecNumber evidence="11">1.3.1.104</ecNumber>
    </recommendedName>
</protein>
<comment type="catalytic activity">
    <reaction evidence="12">
        <text>a 2,3-saturated acyl-[ACP] + NADP(+) = a (2E)-enoyl-[ACP] + NADPH + H(+)</text>
        <dbReference type="Rhea" id="RHEA:22564"/>
        <dbReference type="Rhea" id="RHEA-COMP:9925"/>
        <dbReference type="Rhea" id="RHEA-COMP:9926"/>
        <dbReference type="ChEBI" id="CHEBI:15378"/>
        <dbReference type="ChEBI" id="CHEBI:57783"/>
        <dbReference type="ChEBI" id="CHEBI:58349"/>
        <dbReference type="ChEBI" id="CHEBI:78784"/>
        <dbReference type="ChEBI" id="CHEBI:78785"/>
        <dbReference type="EC" id="1.3.1.104"/>
    </reaction>
</comment>
<dbReference type="PANTHER" id="PTHR43981">
    <property type="entry name" value="ENOYL-[ACYL-CARRIER-PROTEIN] REDUCTASE, MITOCHONDRIAL"/>
    <property type="match status" value="1"/>
</dbReference>
<dbReference type="PANTHER" id="PTHR43981:SF2">
    <property type="entry name" value="ENOYL-[ACYL-CARRIER-PROTEIN] REDUCTASE, MITOCHONDRIAL"/>
    <property type="match status" value="1"/>
</dbReference>
<evidence type="ECO:0000256" key="12">
    <source>
        <dbReference type="ARBA" id="ARBA00048843"/>
    </source>
</evidence>
<dbReference type="SUPFAM" id="SSF50129">
    <property type="entry name" value="GroES-like"/>
    <property type="match status" value="1"/>
</dbReference>
<evidence type="ECO:0000256" key="5">
    <source>
        <dbReference type="ARBA" id="ARBA00022857"/>
    </source>
</evidence>
<keyword evidence="9" id="KW-0496">Mitochondrion</keyword>
<sequence length="343" mass="37548">MLKPSFCRLASTVNSAVFQKYGCPTSVLKVQKTQLKEVGKKDLQVRMIASPITGFDLSTIAGKNPMGVSFPSVAGSEGVGIIQKIGEDVTAFKELDTVMLARPVQGTWSEQIVVSEDQVLRAPEGIPSEISASLLKSAGLAYRLLADFAPLKSGDFIMQNDASSAVGLAVLQLCKSRGIKTINVVPDCGEYSQLFRLVESMGGDVIVRESQLHGVDFKRIMEDLPTPKLALNGRGGATMTNTCRLLKDCTVVTYNESSREPFAVTASYLTQNHLCLKGFNMDRWLQSAEMEQIRSMVEELAEMVRKDELRLYLKRDKFSQVVDAVADAAKPATDRTPVLLMDQ</sequence>
<dbReference type="Pfam" id="PF08240">
    <property type="entry name" value="ADH_N"/>
    <property type="match status" value="1"/>
</dbReference>
<organism evidence="14">
    <name type="scientific">Blastocystis hominis</name>
    <dbReference type="NCBI Taxonomy" id="12968"/>
    <lineage>
        <taxon>Eukaryota</taxon>
        <taxon>Sar</taxon>
        <taxon>Stramenopiles</taxon>
        <taxon>Bigyra</taxon>
        <taxon>Opalozoa</taxon>
        <taxon>Opalinata</taxon>
        <taxon>Blastocystidae</taxon>
        <taxon>Blastocystis</taxon>
    </lineage>
</organism>
<keyword evidence="8" id="KW-0443">Lipid metabolism</keyword>
<keyword evidence="7" id="KW-0560">Oxidoreductase</keyword>
<keyword evidence="15" id="KW-1185">Reference proteome</keyword>
<evidence type="ECO:0000313" key="14">
    <source>
        <dbReference type="EMBL" id="CBK21371.2"/>
    </source>
</evidence>
<keyword evidence="6" id="KW-0809">Transit peptide</keyword>
<evidence type="ECO:0000256" key="7">
    <source>
        <dbReference type="ARBA" id="ARBA00023002"/>
    </source>
</evidence>